<evidence type="ECO:0000256" key="5">
    <source>
        <dbReference type="RuleBase" id="RU362124"/>
    </source>
</evidence>
<dbReference type="InterPro" id="IPR007627">
    <property type="entry name" value="RNA_pol_sigma70_r2"/>
</dbReference>
<reference evidence="8" key="1">
    <citation type="submission" date="2016-08" db="EMBL/GenBank/DDBJ databases">
        <authorList>
            <person name="Seilhamer J.J."/>
        </authorList>
    </citation>
    <scope>NUCLEOTIDE SEQUENCE</scope>
    <source>
        <strain evidence="8">86</strain>
    </source>
</reference>
<evidence type="ECO:0000259" key="7">
    <source>
        <dbReference type="PROSITE" id="PS00716"/>
    </source>
</evidence>
<dbReference type="GO" id="GO:0016987">
    <property type="term" value="F:sigma factor activity"/>
    <property type="evidence" value="ECO:0007669"/>
    <property type="project" value="UniProtKB-KW"/>
</dbReference>
<dbReference type="CDD" id="cd06171">
    <property type="entry name" value="Sigma70_r4"/>
    <property type="match status" value="1"/>
</dbReference>
<dbReference type="PROSITE" id="PS00715">
    <property type="entry name" value="SIGMA70_1"/>
    <property type="match status" value="1"/>
</dbReference>
<dbReference type="NCBIfam" id="TIGR02479">
    <property type="entry name" value="FliA_WhiG"/>
    <property type="match status" value="1"/>
</dbReference>
<evidence type="ECO:0000256" key="1">
    <source>
        <dbReference type="ARBA" id="ARBA00023015"/>
    </source>
</evidence>
<dbReference type="PRINTS" id="PR00046">
    <property type="entry name" value="SIGMA70FCT"/>
</dbReference>
<name>A0A212LSI0_9FIRM</name>
<keyword evidence="2 5" id="KW-0731">Sigma factor</keyword>
<dbReference type="PIRSF" id="PIRSF000770">
    <property type="entry name" value="RNA_pol_sigma-SigE/K"/>
    <property type="match status" value="1"/>
</dbReference>
<dbReference type="NCBIfam" id="NF005413">
    <property type="entry name" value="PRK06986.1"/>
    <property type="match status" value="1"/>
</dbReference>
<organism evidence="8">
    <name type="scientific">uncultured Sporomusa sp</name>
    <dbReference type="NCBI Taxonomy" id="307249"/>
    <lineage>
        <taxon>Bacteria</taxon>
        <taxon>Bacillati</taxon>
        <taxon>Bacillota</taxon>
        <taxon>Negativicutes</taxon>
        <taxon>Selenomonadales</taxon>
        <taxon>Sporomusaceae</taxon>
        <taxon>Sporomusa</taxon>
        <taxon>environmental samples</taxon>
    </lineage>
</organism>
<dbReference type="PANTHER" id="PTHR30385">
    <property type="entry name" value="SIGMA FACTOR F FLAGELLAR"/>
    <property type="match status" value="1"/>
</dbReference>
<feature type="domain" description="RNA polymerase sigma-70" evidence="7">
    <location>
        <begin position="216"/>
        <end position="242"/>
    </location>
</feature>
<evidence type="ECO:0000256" key="4">
    <source>
        <dbReference type="ARBA" id="ARBA00023163"/>
    </source>
</evidence>
<comment type="similarity">
    <text evidence="5">Belongs to the sigma-70 factor family.</text>
</comment>
<protein>
    <recommendedName>
        <fullName evidence="5">RNA polymerase sigma factor</fullName>
    </recommendedName>
</protein>
<sequence length="254" mass="28978">MAGNNAEQKAANTLKLWQDYHSSNRSPEIREKIIEHYLSLVKLVAGRIAVSLPQHVDKDDLISNGFFGLMESIERFDPDRGVKFETYAVVRIRGAILDSLRAQDWIPATIRQKARQYEQTVAKLEHALGRSVKDEEIAMAMKIPLNELYTLINHLNASTLIPLEEFARTETASQHTPNPSQHIEEQEVKEMLAKSIDKLPEKERLVVSLYYYEGLTLKEISLILKLSEARISQLHTKAIFRLRGALSRVKSSFV</sequence>
<feature type="domain" description="RNA polymerase sigma-70" evidence="6">
    <location>
        <begin position="60"/>
        <end position="73"/>
    </location>
</feature>
<dbReference type="InterPro" id="IPR013324">
    <property type="entry name" value="RNA_pol_sigma_r3/r4-like"/>
</dbReference>
<dbReference type="AlphaFoldDB" id="A0A212LSI0"/>
<keyword evidence="3 5" id="KW-0238">DNA-binding</keyword>
<dbReference type="InterPro" id="IPR007630">
    <property type="entry name" value="RNA_pol_sigma70_r4"/>
</dbReference>
<keyword evidence="1 5" id="KW-0805">Transcription regulation</keyword>
<evidence type="ECO:0000313" key="8">
    <source>
        <dbReference type="EMBL" id="SCM80436.1"/>
    </source>
</evidence>
<keyword evidence="4 5" id="KW-0804">Transcription</keyword>
<evidence type="ECO:0000256" key="2">
    <source>
        <dbReference type="ARBA" id="ARBA00023082"/>
    </source>
</evidence>
<dbReference type="EMBL" id="FMJE01000003">
    <property type="protein sequence ID" value="SCM80436.1"/>
    <property type="molecule type" value="Genomic_DNA"/>
</dbReference>
<evidence type="ECO:0000259" key="6">
    <source>
        <dbReference type="PROSITE" id="PS00715"/>
    </source>
</evidence>
<dbReference type="RefSeq" id="WP_075755104.1">
    <property type="nucleotide sequence ID" value="NZ_LT608335.1"/>
</dbReference>
<evidence type="ECO:0000256" key="3">
    <source>
        <dbReference type="ARBA" id="ARBA00023125"/>
    </source>
</evidence>
<dbReference type="InterPro" id="IPR013325">
    <property type="entry name" value="RNA_pol_sigma_r2"/>
</dbReference>
<dbReference type="InterPro" id="IPR014284">
    <property type="entry name" value="RNA_pol_sigma-70_dom"/>
</dbReference>
<dbReference type="GO" id="GO:0003677">
    <property type="term" value="F:DNA binding"/>
    <property type="evidence" value="ECO:0007669"/>
    <property type="project" value="UniProtKB-KW"/>
</dbReference>
<dbReference type="InterPro" id="IPR000943">
    <property type="entry name" value="RNA_pol_sigma70"/>
</dbReference>
<comment type="function">
    <text evidence="5">Sigma factors are initiation factors that promote the attachment of RNA polymerase to specific initiation sites and are then released.</text>
</comment>
<dbReference type="PANTHER" id="PTHR30385:SF7">
    <property type="entry name" value="RNA POLYMERASE SIGMA FACTOR FLIA"/>
    <property type="match status" value="1"/>
</dbReference>
<dbReference type="Gene3D" id="1.10.1740.10">
    <property type="match status" value="1"/>
</dbReference>
<dbReference type="NCBIfam" id="TIGR02937">
    <property type="entry name" value="sigma70-ECF"/>
    <property type="match status" value="1"/>
</dbReference>
<dbReference type="GO" id="GO:0003899">
    <property type="term" value="F:DNA-directed RNA polymerase activity"/>
    <property type="evidence" value="ECO:0007669"/>
    <property type="project" value="InterPro"/>
</dbReference>
<dbReference type="GO" id="GO:0006352">
    <property type="term" value="P:DNA-templated transcription initiation"/>
    <property type="evidence" value="ECO:0007669"/>
    <property type="project" value="InterPro"/>
</dbReference>
<gene>
    <name evidence="8" type="primary">whiG</name>
    <name evidence="8" type="ORF">KL86SPO_30614</name>
</gene>
<dbReference type="PROSITE" id="PS00716">
    <property type="entry name" value="SIGMA70_2"/>
    <property type="match status" value="1"/>
</dbReference>
<dbReference type="SUPFAM" id="SSF88659">
    <property type="entry name" value="Sigma3 and sigma4 domains of RNA polymerase sigma factors"/>
    <property type="match status" value="2"/>
</dbReference>
<dbReference type="Pfam" id="PF04542">
    <property type="entry name" value="Sigma70_r2"/>
    <property type="match status" value="1"/>
</dbReference>
<dbReference type="Pfam" id="PF04545">
    <property type="entry name" value="Sigma70_r4"/>
    <property type="match status" value="1"/>
</dbReference>
<dbReference type="Gene3D" id="1.20.140.160">
    <property type="match status" value="1"/>
</dbReference>
<dbReference type="InterPro" id="IPR012845">
    <property type="entry name" value="RNA_pol_sigma_FliA_WhiG"/>
</dbReference>
<accession>A0A212LSI0</accession>
<dbReference type="SUPFAM" id="SSF88946">
    <property type="entry name" value="Sigma2 domain of RNA polymerase sigma factors"/>
    <property type="match status" value="1"/>
</dbReference>
<proteinExistence type="inferred from homology"/>